<reference evidence="3 4" key="1">
    <citation type="submission" date="2019-03" db="EMBL/GenBank/DDBJ databases">
        <title>Genomic Encyclopedia of Type Strains, Phase III (KMG-III): the genomes of soil and plant-associated and newly described type strains.</title>
        <authorList>
            <person name="Whitman W."/>
        </authorList>
    </citation>
    <scope>NUCLEOTIDE SEQUENCE [LARGE SCALE GENOMIC DNA]</scope>
    <source>
        <strain evidence="3 4">VKM Ac-2570</strain>
    </source>
</reference>
<dbReference type="InterPro" id="IPR000873">
    <property type="entry name" value="AMP-dep_synth/lig_dom"/>
</dbReference>
<evidence type="ECO:0000313" key="4">
    <source>
        <dbReference type="Proteomes" id="UP000295447"/>
    </source>
</evidence>
<dbReference type="Gene3D" id="3.30.300.30">
    <property type="match status" value="1"/>
</dbReference>
<dbReference type="InterPro" id="IPR042099">
    <property type="entry name" value="ANL_N_sf"/>
</dbReference>
<dbReference type="SUPFAM" id="SSF56801">
    <property type="entry name" value="Acetyl-CoA synthetase-like"/>
    <property type="match status" value="1"/>
</dbReference>
<dbReference type="InterPro" id="IPR050237">
    <property type="entry name" value="ATP-dep_AMP-bd_enzyme"/>
</dbReference>
<gene>
    <name evidence="3" type="ORF">EV650_6015</name>
</gene>
<dbReference type="InterPro" id="IPR025110">
    <property type="entry name" value="AMP-bd_C"/>
</dbReference>
<dbReference type="PANTHER" id="PTHR43767:SF7">
    <property type="entry name" value="MEDIUM_LONG-CHAIN-FATTY-ACID--COA LIGASE FADD8"/>
    <property type="match status" value="1"/>
</dbReference>
<dbReference type="Pfam" id="PF00501">
    <property type="entry name" value="AMP-binding"/>
    <property type="match status" value="1"/>
</dbReference>
<evidence type="ECO:0000313" key="3">
    <source>
        <dbReference type="EMBL" id="TDW19408.1"/>
    </source>
</evidence>
<dbReference type="EMBL" id="SODF01000002">
    <property type="protein sequence ID" value="TDW19408.1"/>
    <property type="molecule type" value="Genomic_DNA"/>
</dbReference>
<dbReference type="InterPro" id="IPR045851">
    <property type="entry name" value="AMP-bd_C_sf"/>
</dbReference>
<dbReference type="AlphaFoldDB" id="A0A4R7ZRW1"/>
<proteinExistence type="predicted"/>
<evidence type="ECO:0000259" key="1">
    <source>
        <dbReference type="Pfam" id="PF00501"/>
    </source>
</evidence>
<protein>
    <submittedName>
        <fullName evidence="3">Acyl-CoA synthetase (AMP-forming)/AMP-acid ligase II</fullName>
    </submittedName>
</protein>
<dbReference type="RefSeq" id="WP_134122279.1">
    <property type="nucleotide sequence ID" value="NZ_SODF01000002.1"/>
</dbReference>
<dbReference type="InterPro" id="IPR020845">
    <property type="entry name" value="AMP-binding_CS"/>
</dbReference>
<keyword evidence="4" id="KW-1185">Reference proteome</keyword>
<dbReference type="Pfam" id="PF13193">
    <property type="entry name" value="AMP-binding_C"/>
    <property type="match status" value="1"/>
</dbReference>
<keyword evidence="3" id="KW-0436">Ligase</keyword>
<sequence>MRLVDYLDKGASLGPDAACLTTDGETLSYAEVQELSYRIAGALAASGVRPGGKVAILSSNDPVAFSCVFGISRAGAIWCPINPRNEAAENRELLDQFDCEVLIYQEAFTPLVDRIRDLLPKVHTFVCLDGKPEDSGPDPHPSGRRIVGWDAFCGGASQPAPDLTDPDDLAMIVGTGGTTGRPKGVMLGNSNLEAMTALTLIGYPFGERPVYLALAPLTHAAGVLCFPVLASGGEIVIMRTPDVHAFLELIPRHGVTHTFLPPTLIYMVLAAEELDSTDLSSLRCFWYGAAPMSVARLEEALQRIGPMAQLFGQTEAPMMISVLPPAAHFDAAGNIARGRLSSAGRPSPLVTVAIMGADGDLLSSGERGEIVVRGSLVMKGYYKNPEATDAASAYGWHHTGDIGYLDDENYLYIVDRAKDMIITGGFNVYSTEVEQALMAHAAVRDCAVIGQPDEKWGERVVAVVQLQPGSVVDAAELIAFAKERIGSVKAPKEVLVWPDLPRSKVGKVLKPDIKARLGAGESLATPPRSGA</sequence>
<dbReference type="CDD" id="cd17631">
    <property type="entry name" value="FACL_FadD13-like"/>
    <property type="match status" value="1"/>
</dbReference>
<evidence type="ECO:0000259" key="2">
    <source>
        <dbReference type="Pfam" id="PF13193"/>
    </source>
</evidence>
<feature type="domain" description="AMP-binding enzyme C-terminal" evidence="2">
    <location>
        <begin position="432"/>
        <end position="507"/>
    </location>
</feature>
<dbReference type="OrthoDB" id="9803968at2"/>
<dbReference type="GO" id="GO:0016877">
    <property type="term" value="F:ligase activity, forming carbon-sulfur bonds"/>
    <property type="evidence" value="ECO:0007669"/>
    <property type="project" value="UniProtKB-ARBA"/>
</dbReference>
<dbReference type="PROSITE" id="PS00455">
    <property type="entry name" value="AMP_BINDING"/>
    <property type="match status" value="1"/>
</dbReference>
<dbReference type="Gene3D" id="3.40.50.12780">
    <property type="entry name" value="N-terminal domain of ligase-like"/>
    <property type="match status" value="1"/>
</dbReference>
<dbReference type="PANTHER" id="PTHR43767">
    <property type="entry name" value="LONG-CHAIN-FATTY-ACID--COA LIGASE"/>
    <property type="match status" value="1"/>
</dbReference>
<dbReference type="Proteomes" id="UP000295447">
    <property type="component" value="Unassembled WGS sequence"/>
</dbReference>
<organism evidence="3 4">
    <name type="scientific">Kribbella kalugense</name>
    <dbReference type="NCBI Taxonomy" id="2512221"/>
    <lineage>
        <taxon>Bacteria</taxon>
        <taxon>Bacillati</taxon>
        <taxon>Actinomycetota</taxon>
        <taxon>Actinomycetes</taxon>
        <taxon>Propionibacteriales</taxon>
        <taxon>Kribbellaceae</taxon>
        <taxon>Kribbella</taxon>
    </lineage>
</organism>
<feature type="domain" description="AMP-dependent synthetase/ligase" evidence="1">
    <location>
        <begin position="11"/>
        <end position="382"/>
    </location>
</feature>
<name>A0A4R7ZRW1_9ACTN</name>
<accession>A0A4R7ZRW1</accession>
<comment type="caution">
    <text evidence="3">The sequence shown here is derived from an EMBL/GenBank/DDBJ whole genome shotgun (WGS) entry which is preliminary data.</text>
</comment>